<keyword evidence="11" id="KW-0677">Repeat</keyword>
<sequence length="1334" mass="152706">EKDFKQPKTHPLWLGLLGPTLRAQEGETIVVTFRNMADREYSLHPHGIAYGKQSEGAPYFDNTSLKEKEDDVVRPGAEHTYYWEVTSNVAPQKADPACLTYTYVSHLNVVKDYNSGLIGTLLLCKPGSLNEFGEQVHFPQEYVFLFGVFDEKESWFTPAGYSSSNHVMHTINGYAAGSLPDVNICAHSTVSLHLVGMSSEQEVFSVHMNGQVLQHRGHKMSTVGLVSGSATTGSMRAVHPGRWLLSSQTNKHMEAGMHGFVDVRTCKGFEANRRRLTIEQQRHSKEWTYYIAAEEIMWNYAPKMPTYIDEDFKVNYLDQGNHRIGGTYKKAVYTQYTDETFTVRSEEKQRKAEVGILGPVIRAQIRDVVFKNMASKPYSIYPHGLTIEKSQEGATYPEGGNQTHAVQPGQTHHYEWKVVDEDEPLDTDARCLTYLYHSAVDTPRDIASGLIGPLLICKSQSLNVRNVQLKADKEQHAMFMVFDENKSWYLDDNIQSTCGGETVNKAEPGFYKSNVMHTINGYVFESGQLLGFCNGEIATWHVSSVGAQDYIQSVTFYGHTFNLNDRTEDILGLYPMTGETIFMNMDNIGVWLLATLNSHGSTKGMRVRFQDVECYRDYEYEYTDYNEPNKEFADLINIPVVIGVPRPDWSDYELYVPSDNQDNLIDLRDDSKQDEYEYVSYKDPYGSKDDMMSFTLDEVTKYYLKTVGKNVRTYFISAEEVEWDYAGYGQRRETKFTKVVFREYIDSTFTTPILRGEMEEHLGILGPLIKAEVGQSIMVVFRNRASRPYSMHPNGVTYTKLTEGLSYEDESKYWYKFDNEVQPNTTFTYLWEVREMAGPMPGESSCRTWAYYSGVNPERDIHSGLIGPLLVCRKDTLNTKLVDVREFVLLFMTFDESQSWYYEKNSEMRRRRKGRIMNATINGIIFSLKGLRLYTKQLACWHLINMGSPKDVHTVHFHGQTFTQMNTNSYRQAVYPLLPGGFATLEMWPSKPGLWQLDTEVGAIQQKGMQTLFLVLDNECSNPLGLESGSVKDSQITSNHVRGYWEPHLARLNKQGKYNAWSTDEDNSWIQVDFLRPVVISQVATQGAKQMFHSQYVVNYTISYSTDRRSWIFFKGDSPSFRKVSANFPGNNDANGVEKQILFPPLIGRYVRFHPNHWYNRATVRMEMYGCELDGCSVPLGMEDGLIKDHQITASSRATSWFGGPWNPSLARLNLQGTVNAWQALNADMNQWLQIELTEVKKITGIITQGAKSMGKEMYIVSFTLEYSEDGVRWTQYTDDEEYISRRFIGNTDNNGPVRNYIYPPIFSRFIRVIPTSWKSSITMRMELLGCDFE</sequence>
<feature type="domain" description="F5/8 type C" evidence="20">
    <location>
        <begin position="1176"/>
        <end position="1331"/>
    </location>
</feature>
<evidence type="ECO:0000256" key="13">
    <source>
        <dbReference type="ARBA" id="ARBA00022989"/>
    </source>
</evidence>
<dbReference type="PROSITE" id="PS01286">
    <property type="entry name" value="FA58C_2"/>
    <property type="match status" value="1"/>
</dbReference>
<evidence type="ECO:0000256" key="4">
    <source>
        <dbReference type="ARBA" id="ARBA00010609"/>
    </source>
</evidence>
<keyword evidence="14" id="KW-0560">Oxidoreductase</keyword>
<evidence type="ECO:0000256" key="5">
    <source>
        <dbReference type="ARBA" id="ARBA00013107"/>
    </source>
</evidence>
<keyword evidence="8" id="KW-0812">Transmembrane</keyword>
<dbReference type="GO" id="GO:0004322">
    <property type="term" value="F:ferroxidase activity"/>
    <property type="evidence" value="ECO:0007669"/>
    <property type="project" value="UniProtKB-EC"/>
</dbReference>
<dbReference type="SUPFAM" id="SSF49785">
    <property type="entry name" value="Galactose-binding domain-like"/>
    <property type="match status" value="2"/>
</dbReference>
<feature type="disulfide bond" evidence="19">
    <location>
        <begin position="533"/>
        <end position="614"/>
    </location>
</feature>
<evidence type="ECO:0000256" key="7">
    <source>
        <dbReference type="ARBA" id="ARBA00022525"/>
    </source>
</evidence>
<dbReference type="InterPro" id="IPR050633">
    <property type="entry name" value="Neuropilin_MCO_CoagFactor"/>
</dbReference>
<keyword evidence="10" id="KW-0732">Signal</keyword>
<dbReference type="Pfam" id="PF07732">
    <property type="entry name" value="Cu-oxidase_3"/>
    <property type="match status" value="1"/>
</dbReference>
<dbReference type="GO" id="GO:0005576">
    <property type="term" value="C:extracellular region"/>
    <property type="evidence" value="ECO:0007669"/>
    <property type="project" value="UniProtKB-SubCell"/>
</dbReference>
<dbReference type="Ensembl" id="ENSGMOT00000041650.1">
    <property type="protein sequence ID" value="ENSGMOP00000041577.1"/>
    <property type="gene ID" value="ENSGMOG00000031996.1"/>
</dbReference>
<evidence type="ECO:0000259" key="20">
    <source>
        <dbReference type="PROSITE" id="PS50022"/>
    </source>
</evidence>
<dbReference type="InterPro" id="IPR011707">
    <property type="entry name" value="Cu-oxidase-like_N"/>
</dbReference>
<feature type="disulfide bond" evidence="19">
    <location>
        <begin position="185"/>
        <end position="266"/>
    </location>
</feature>
<dbReference type="PIRSF" id="PIRSF000354">
    <property type="entry name" value="Factors_V_VIII"/>
    <property type="match status" value="1"/>
</dbReference>
<keyword evidence="16" id="KW-0472">Membrane</keyword>
<comment type="similarity">
    <text evidence="4">Belongs to the multicopper oxidase family.</text>
</comment>
<dbReference type="EC" id="1.16.3.1" evidence="5"/>
<dbReference type="PROSITE" id="PS50022">
    <property type="entry name" value="FA58C_3"/>
    <property type="match status" value="2"/>
</dbReference>
<feature type="disulfide bond" evidence="19">
    <location>
        <begin position="1020"/>
        <end position="1171"/>
    </location>
</feature>
<dbReference type="InterPro" id="IPR008979">
    <property type="entry name" value="Galactose-bd-like_sf"/>
</dbReference>
<feature type="disulfide bond" evidence="19">
    <location>
        <begin position="846"/>
        <end position="872"/>
    </location>
</feature>
<proteinExistence type="inferred from homology"/>
<name>A0A8C5FJJ8_GADMO</name>
<accession>A0A8C5FJJ8</accession>
<feature type="disulfide bond" evidence="19">
    <location>
        <begin position="98"/>
        <end position="124"/>
    </location>
</feature>
<organism evidence="21 22">
    <name type="scientific">Gadus morhua</name>
    <name type="common">Atlantic cod</name>
    <dbReference type="NCBI Taxonomy" id="8049"/>
    <lineage>
        <taxon>Eukaryota</taxon>
        <taxon>Metazoa</taxon>
        <taxon>Chordata</taxon>
        <taxon>Craniata</taxon>
        <taxon>Vertebrata</taxon>
        <taxon>Euteleostomi</taxon>
        <taxon>Actinopterygii</taxon>
        <taxon>Neopterygii</taxon>
        <taxon>Teleostei</taxon>
        <taxon>Neoteleostei</taxon>
        <taxon>Acanthomorphata</taxon>
        <taxon>Zeiogadaria</taxon>
        <taxon>Gadariae</taxon>
        <taxon>Gadiformes</taxon>
        <taxon>Gadoidei</taxon>
        <taxon>Gadidae</taxon>
        <taxon>Gadus</taxon>
    </lineage>
</organism>
<comment type="cofactor">
    <cofactor evidence="1">
        <name>Cu cation</name>
        <dbReference type="ChEBI" id="CHEBI:23378"/>
    </cofactor>
</comment>
<dbReference type="SMART" id="SM00231">
    <property type="entry name" value="FA58C"/>
    <property type="match status" value="2"/>
</dbReference>
<dbReference type="GO" id="GO:0006811">
    <property type="term" value="P:monoatomic ion transport"/>
    <property type="evidence" value="ECO:0007669"/>
    <property type="project" value="UniProtKB-KW"/>
</dbReference>
<evidence type="ECO:0000256" key="18">
    <source>
        <dbReference type="ARBA" id="ARBA00023180"/>
    </source>
</evidence>
<evidence type="ECO:0000256" key="2">
    <source>
        <dbReference type="ARBA" id="ARBA00004167"/>
    </source>
</evidence>
<keyword evidence="18" id="KW-0325">Glycoprotein</keyword>
<dbReference type="InterPro" id="IPR000421">
    <property type="entry name" value="FA58C"/>
</dbReference>
<dbReference type="Proteomes" id="UP000694546">
    <property type="component" value="Chromosome 20"/>
</dbReference>
<dbReference type="GeneTree" id="ENSGT00940000158556"/>
<dbReference type="Pfam" id="PF00754">
    <property type="entry name" value="F5_F8_type_C"/>
    <property type="match status" value="2"/>
</dbReference>
<dbReference type="GO" id="GO:0005886">
    <property type="term" value="C:plasma membrane"/>
    <property type="evidence" value="ECO:0007669"/>
    <property type="project" value="TreeGrafter"/>
</dbReference>
<dbReference type="FunFam" id="2.60.40.420:FF:000002">
    <property type="entry name" value="Hephaestin like 1"/>
    <property type="match status" value="1"/>
</dbReference>
<dbReference type="InterPro" id="IPR033138">
    <property type="entry name" value="Cu_oxidase_CS"/>
</dbReference>
<dbReference type="SUPFAM" id="SSF49503">
    <property type="entry name" value="Cupredoxins"/>
    <property type="match status" value="6"/>
</dbReference>
<dbReference type="GO" id="GO:0038023">
    <property type="term" value="F:signaling receptor activity"/>
    <property type="evidence" value="ECO:0007669"/>
    <property type="project" value="TreeGrafter"/>
</dbReference>
<evidence type="ECO:0000256" key="8">
    <source>
        <dbReference type="ARBA" id="ARBA00022692"/>
    </source>
</evidence>
<dbReference type="PANTHER" id="PTHR46806:SF10">
    <property type="entry name" value="COAGULATION FACTOR V"/>
    <property type="match status" value="1"/>
</dbReference>
<keyword evidence="6" id="KW-0813">Transport</keyword>
<keyword evidence="17 19" id="KW-1015">Disulfide bond</keyword>
<dbReference type="FunFam" id="2.60.120.260:FF:000002">
    <property type="entry name" value="Coagulation factor VIII"/>
    <property type="match status" value="2"/>
</dbReference>
<keyword evidence="12" id="KW-0106">Calcium</keyword>
<reference evidence="21" key="2">
    <citation type="submission" date="2025-09" db="UniProtKB">
        <authorList>
            <consortium name="Ensembl"/>
        </authorList>
    </citation>
    <scope>IDENTIFICATION</scope>
</reference>
<evidence type="ECO:0000313" key="22">
    <source>
        <dbReference type="Proteomes" id="UP000694546"/>
    </source>
</evidence>
<dbReference type="Gene3D" id="2.60.120.260">
    <property type="entry name" value="Galactose-binding domain-like"/>
    <property type="match status" value="2"/>
</dbReference>
<comment type="subcellular location">
    <subcellularLocation>
        <location evidence="2">Membrane</location>
        <topology evidence="2">Single-pass membrane protein</topology>
    </subcellularLocation>
    <subcellularLocation>
        <location evidence="3">Secreted</location>
    </subcellularLocation>
</comment>
<keyword evidence="15" id="KW-0406">Ion transport</keyword>
<evidence type="ECO:0000256" key="3">
    <source>
        <dbReference type="ARBA" id="ARBA00004613"/>
    </source>
</evidence>
<dbReference type="PANTHER" id="PTHR46806">
    <property type="entry name" value="F5/8 TYPE C DOMAIN-CONTAINING PROTEIN"/>
    <property type="match status" value="1"/>
</dbReference>
<dbReference type="PROSITE" id="PS01285">
    <property type="entry name" value="FA58C_1"/>
    <property type="match status" value="2"/>
</dbReference>
<dbReference type="GO" id="GO:0005507">
    <property type="term" value="F:copper ion binding"/>
    <property type="evidence" value="ECO:0007669"/>
    <property type="project" value="InterPro"/>
</dbReference>
<evidence type="ECO:0000256" key="14">
    <source>
        <dbReference type="ARBA" id="ARBA00023002"/>
    </source>
</evidence>
<evidence type="ECO:0000256" key="9">
    <source>
        <dbReference type="ARBA" id="ARBA00022723"/>
    </source>
</evidence>
<keyword evidence="9" id="KW-0479">Metal-binding</keyword>
<evidence type="ECO:0000256" key="16">
    <source>
        <dbReference type="ARBA" id="ARBA00023136"/>
    </source>
</evidence>
<evidence type="ECO:0000256" key="17">
    <source>
        <dbReference type="ARBA" id="ARBA00023157"/>
    </source>
</evidence>
<evidence type="ECO:0000256" key="11">
    <source>
        <dbReference type="ARBA" id="ARBA00022737"/>
    </source>
</evidence>
<feature type="disulfide bond" evidence="19">
    <location>
        <begin position="431"/>
        <end position="457"/>
    </location>
</feature>
<evidence type="ECO:0000256" key="6">
    <source>
        <dbReference type="ARBA" id="ARBA00022448"/>
    </source>
</evidence>
<evidence type="ECO:0000256" key="19">
    <source>
        <dbReference type="PIRSR" id="PIRSR000354-1"/>
    </source>
</evidence>
<reference evidence="21" key="1">
    <citation type="submission" date="2025-08" db="UniProtKB">
        <authorList>
            <consortium name="Ensembl"/>
        </authorList>
    </citation>
    <scope>IDENTIFICATION</scope>
</reference>
<keyword evidence="13" id="KW-1133">Transmembrane helix</keyword>
<protein>
    <recommendedName>
        <fullName evidence="5">ferroxidase</fullName>
        <ecNumber evidence="5">1.16.3.1</ecNumber>
    </recommendedName>
</protein>
<evidence type="ECO:0000313" key="21">
    <source>
        <dbReference type="Ensembl" id="ENSGMOP00000041577.1"/>
    </source>
</evidence>
<keyword evidence="22" id="KW-1185">Reference proteome</keyword>
<dbReference type="InterPro" id="IPR008972">
    <property type="entry name" value="Cupredoxin"/>
</dbReference>
<dbReference type="PROSITE" id="PS00079">
    <property type="entry name" value="MULTICOPPER_OXIDASE1"/>
    <property type="match status" value="1"/>
</dbReference>
<keyword evidence="7" id="KW-0964">Secreted</keyword>
<evidence type="ECO:0000256" key="15">
    <source>
        <dbReference type="ARBA" id="ARBA00023065"/>
    </source>
</evidence>
<dbReference type="Gene3D" id="2.60.40.420">
    <property type="entry name" value="Cupredoxins - blue copper proteins"/>
    <property type="match status" value="5"/>
</dbReference>
<evidence type="ECO:0000256" key="10">
    <source>
        <dbReference type="ARBA" id="ARBA00022729"/>
    </source>
</evidence>
<dbReference type="InterPro" id="IPR024715">
    <property type="entry name" value="Factor_5/8-like"/>
</dbReference>
<evidence type="ECO:0000256" key="1">
    <source>
        <dbReference type="ARBA" id="ARBA00001935"/>
    </source>
</evidence>
<dbReference type="CDD" id="cd00057">
    <property type="entry name" value="FA58C"/>
    <property type="match status" value="2"/>
</dbReference>
<evidence type="ECO:0000256" key="12">
    <source>
        <dbReference type="ARBA" id="ARBA00022837"/>
    </source>
</evidence>
<feature type="domain" description="F5/8 type C" evidence="20">
    <location>
        <begin position="1020"/>
        <end position="1171"/>
    </location>
</feature>
<dbReference type="FunFam" id="2.60.40.420:FF:000028">
    <property type="entry name" value="Ceruloplasmin"/>
    <property type="match status" value="1"/>
</dbReference>